<sequence length="64" mass="6543">MRGCGLEFRVRISGTAAPRSGAALYGGAAFGYNQLASDMRRQAALRDTGGVAASGVTPKPTQLS</sequence>
<dbReference type="AlphaFoldDB" id="A0A2N8KFN5"/>
<evidence type="ECO:0000313" key="2">
    <source>
        <dbReference type="Proteomes" id="UP000235994"/>
    </source>
</evidence>
<proteinExistence type="predicted"/>
<accession>A0A2N8KFN5</accession>
<name>A0A2N8KFN5_9BURK</name>
<comment type="caution">
    <text evidence="1">The sequence shown here is derived from an EMBL/GenBank/DDBJ whole genome shotgun (WGS) entry which is preliminary data.</text>
</comment>
<dbReference type="Proteomes" id="UP000235994">
    <property type="component" value="Unassembled WGS sequence"/>
</dbReference>
<evidence type="ECO:0000313" key="1">
    <source>
        <dbReference type="EMBL" id="PND32269.1"/>
    </source>
</evidence>
<protein>
    <submittedName>
        <fullName evidence="1">Uncharacterized protein</fullName>
    </submittedName>
</protein>
<reference evidence="1 2" key="1">
    <citation type="submission" date="2018-01" db="EMBL/GenBank/DDBJ databases">
        <title>The draft genome of an aniline degradation strain ANB-1.</title>
        <authorList>
            <person name="Zhang L."/>
            <person name="Jiang J."/>
        </authorList>
    </citation>
    <scope>NUCLEOTIDE SEQUENCE [LARGE SCALE GENOMIC DNA]</scope>
    <source>
        <strain evidence="1 2">ANB-1</strain>
    </source>
</reference>
<keyword evidence="2" id="KW-1185">Reference proteome</keyword>
<organism evidence="1 2">
    <name type="scientific">Achromobacter pulmonis</name>
    <dbReference type="NCBI Taxonomy" id="1389932"/>
    <lineage>
        <taxon>Bacteria</taxon>
        <taxon>Pseudomonadati</taxon>
        <taxon>Pseudomonadota</taxon>
        <taxon>Betaproteobacteria</taxon>
        <taxon>Burkholderiales</taxon>
        <taxon>Alcaligenaceae</taxon>
        <taxon>Achromobacter</taxon>
    </lineage>
</organism>
<dbReference type="EMBL" id="POQS01000005">
    <property type="protein sequence ID" value="PND32269.1"/>
    <property type="molecule type" value="Genomic_DNA"/>
</dbReference>
<gene>
    <name evidence="1" type="ORF">C1I89_20875</name>
</gene>